<keyword evidence="6 13" id="KW-0479">Metal-binding</keyword>
<name>A0A0J8JNY0_9ALTE</name>
<dbReference type="EMBL" id="LAZL01000004">
    <property type="protein sequence ID" value="KMT66346.1"/>
    <property type="molecule type" value="Genomic_DNA"/>
</dbReference>
<dbReference type="SUPFAM" id="SSF82093">
    <property type="entry name" value="Heme chaperone CcmE"/>
    <property type="match status" value="1"/>
</dbReference>
<dbReference type="FunFam" id="2.40.50.140:FF:000104">
    <property type="entry name" value="Cytochrome c-type biogenesis protein CcmE"/>
    <property type="match status" value="1"/>
</dbReference>
<dbReference type="NCBIfam" id="NF009729">
    <property type="entry name" value="PRK13254.1-3"/>
    <property type="match status" value="1"/>
</dbReference>
<dbReference type="RefSeq" id="WP_048689803.1">
    <property type="nucleotide sequence ID" value="NZ_KQ130483.1"/>
</dbReference>
<dbReference type="PATRIC" id="fig|1513271.3.peg.763"/>
<keyword evidence="5 13" id="KW-0812">Transmembrane</keyword>
<feature type="binding site" description="axial binding residue" evidence="13 14">
    <location>
        <position position="134"/>
    </location>
    <ligand>
        <name>heme</name>
        <dbReference type="ChEBI" id="CHEBI:30413"/>
    </ligand>
    <ligandPart>
        <name>Fe</name>
        <dbReference type="ChEBI" id="CHEBI:18248"/>
    </ligandPart>
</feature>
<dbReference type="PANTHER" id="PTHR34128:SF2">
    <property type="entry name" value="CYTOCHROME C-TYPE BIOGENESIS PROTEIN CCME HOMOLOG, MITOCHONDRIAL"/>
    <property type="match status" value="1"/>
</dbReference>
<keyword evidence="11 13" id="KW-0472">Membrane</keyword>
<keyword evidence="4 13" id="KW-0349">Heme</keyword>
<dbReference type="Pfam" id="PF03100">
    <property type="entry name" value="CcmE"/>
    <property type="match status" value="1"/>
</dbReference>
<keyword evidence="8 13" id="KW-0735">Signal-anchor</keyword>
<sequence>MNPRRQRRLFTALILIVGLSLTAGLVLYALKDNIDLFYTPSEIINGKNETGIKPSVGQRLRIGGMVVDDSVKRATDSLDVEFRIVDTGPEVTIKYTGILPDLFREGQGIVANGYLRENNVIEAFEVLAKHDEEYMPPEVAEAMKGIKHVRPEYTESQLNQGQ</sequence>
<keyword evidence="10 13" id="KW-0408">Iron</keyword>
<dbReference type="NCBIfam" id="NF009638">
    <property type="entry name" value="PRK13165.1"/>
    <property type="match status" value="1"/>
</dbReference>
<feature type="transmembrane region" description="Helical" evidence="15">
    <location>
        <begin position="9"/>
        <end position="30"/>
    </location>
</feature>
<dbReference type="InterPro" id="IPR036127">
    <property type="entry name" value="CcmE-like_sf"/>
</dbReference>
<protein>
    <recommendedName>
        <fullName evidence="13">Cytochrome c-type biogenesis protein CcmE</fullName>
    </recommendedName>
    <alternativeName>
        <fullName evidence="13">Cytochrome c maturation protein E</fullName>
    </alternativeName>
    <alternativeName>
        <fullName evidence="13">Heme chaperone CcmE</fullName>
    </alternativeName>
</protein>
<feature type="topological domain" description="Cytoplasmic" evidence="13">
    <location>
        <begin position="1"/>
        <end position="8"/>
    </location>
</feature>
<evidence type="ECO:0000256" key="15">
    <source>
        <dbReference type="SAM" id="Phobius"/>
    </source>
</evidence>
<dbReference type="NCBIfam" id="NF009727">
    <property type="entry name" value="PRK13254.1-1"/>
    <property type="match status" value="1"/>
</dbReference>
<keyword evidence="2 13" id="KW-1003">Cell membrane</keyword>
<dbReference type="OrthoDB" id="9793584at2"/>
<evidence type="ECO:0000256" key="12">
    <source>
        <dbReference type="ARBA" id="ARBA00056663"/>
    </source>
</evidence>
<dbReference type="Gene3D" id="2.40.50.140">
    <property type="entry name" value="Nucleic acid-binding proteins"/>
    <property type="match status" value="1"/>
</dbReference>
<dbReference type="InterPro" id="IPR012340">
    <property type="entry name" value="NA-bd_OB-fold"/>
</dbReference>
<evidence type="ECO:0000256" key="5">
    <source>
        <dbReference type="ARBA" id="ARBA00022692"/>
    </source>
</evidence>
<keyword evidence="7 13" id="KW-0201">Cytochrome c-type biogenesis</keyword>
<feature type="topological domain" description="Extracellular" evidence="13">
    <location>
        <begin position="30"/>
        <end position="162"/>
    </location>
</feature>
<reference evidence="16 17" key="1">
    <citation type="submission" date="2015-04" db="EMBL/GenBank/DDBJ databases">
        <title>Draft Genome Sequence of the Novel Agar-Digesting Marine Bacterium Q1.</title>
        <authorList>
            <person name="Li Y."/>
            <person name="Li D."/>
            <person name="Chen G."/>
            <person name="Du Z."/>
        </authorList>
    </citation>
    <scope>NUCLEOTIDE SEQUENCE [LARGE SCALE GENOMIC DNA]</scope>
    <source>
        <strain evidence="16 17">Q1</strain>
    </source>
</reference>
<dbReference type="STRING" id="1513271.XM47_03685"/>
<evidence type="ECO:0000256" key="2">
    <source>
        <dbReference type="ARBA" id="ARBA00022475"/>
    </source>
</evidence>
<dbReference type="GO" id="GO:0020037">
    <property type="term" value="F:heme binding"/>
    <property type="evidence" value="ECO:0007669"/>
    <property type="project" value="InterPro"/>
</dbReference>
<comment type="subcellular location">
    <subcellularLocation>
        <location evidence="1">Cell inner membrane</location>
    </subcellularLocation>
    <subcellularLocation>
        <location evidence="13">Cell membrane</location>
        <topology evidence="13">Single-pass type II membrane protein</topology>
    </subcellularLocation>
</comment>
<gene>
    <name evidence="13" type="primary">ccmE</name>
    <name evidence="13" type="synonym">cycJ</name>
    <name evidence="16" type="ORF">XM47_03685</name>
</gene>
<dbReference type="InterPro" id="IPR004329">
    <property type="entry name" value="CcmE"/>
</dbReference>
<evidence type="ECO:0000313" key="17">
    <source>
        <dbReference type="Proteomes" id="UP000037600"/>
    </source>
</evidence>
<organism evidence="16 17">
    <name type="scientific">Catenovulum maritimum</name>
    <dbReference type="NCBI Taxonomy" id="1513271"/>
    <lineage>
        <taxon>Bacteria</taxon>
        <taxon>Pseudomonadati</taxon>
        <taxon>Pseudomonadota</taxon>
        <taxon>Gammaproteobacteria</taxon>
        <taxon>Alteromonadales</taxon>
        <taxon>Alteromonadaceae</taxon>
        <taxon>Catenovulum</taxon>
    </lineage>
</organism>
<evidence type="ECO:0000256" key="14">
    <source>
        <dbReference type="PIRSR" id="PIRSR604329-50"/>
    </source>
</evidence>
<evidence type="ECO:0000256" key="10">
    <source>
        <dbReference type="ARBA" id="ARBA00023004"/>
    </source>
</evidence>
<dbReference type="HAMAP" id="MF_01959">
    <property type="entry name" value="CcmE"/>
    <property type="match status" value="1"/>
</dbReference>
<accession>A0A0J8JNY0</accession>
<evidence type="ECO:0000313" key="16">
    <source>
        <dbReference type="EMBL" id="KMT66346.1"/>
    </source>
</evidence>
<dbReference type="GO" id="GO:0046872">
    <property type="term" value="F:metal ion binding"/>
    <property type="evidence" value="ECO:0007669"/>
    <property type="project" value="UniProtKB-KW"/>
</dbReference>
<evidence type="ECO:0000256" key="11">
    <source>
        <dbReference type="ARBA" id="ARBA00023136"/>
    </source>
</evidence>
<dbReference type="AlphaFoldDB" id="A0A0J8JNY0"/>
<evidence type="ECO:0000256" key="1">
    <source>
        <dbReference type="ARBA" id="ARBA00004533"/>
    </source>
</evidence>
<dbReference type="GO" id="GO:0005886">
    <property type="term" value="C:plasma membrane"/>
    <property type="evidence" value="ECO:0007669"/>
    <property type="project" value="UniProtKB-SubCell"/>
</dbReference>
<keyword evidence="3" id="KW-0997">Cell inner membrane</keyword>
<feature type="binding site" description="covalent" evidence="13 14">
    <location>
        <position position="130"/>
    </location>
    <ligand>
        <name>heme</name>
        <dbReference type="ChEBI" id="CHEBI:30413"/>
    </ligand>
</feature>
<dbReference type="NCBIfam" id="NF009731">
    <property type="entry name" value="PRK13254.1-5"/>
    <property type="match status" value="1"/>
</dbReference>
<evidence type="ECO:0000256" key="9">
    <source>
        <dbReference type="ARBA" id="ARBA00022989"/>
    </source>
</evidence>
<evidence type="ECO:0000256" key="4">
    <source>
        <dbReference type="ARBA" id="ARBA00022617"/>
    </source>
</evidence>
<keyword evidence="17" id="KW-1185">Reference proteome</keyword>
<dbReference type="GO" id="GO:0017004">
    <property type="term" value="P:cytochrome complex assembly"/>
    <property type="evidence" value="ECO:0007669"/>
    <property type="project" value="UniProtKB-KW"/>
</dbReference>
<comment type="function">
    <text evidence="12 13">Heme chaperone required for the biogenesis of c-type cytochromes. Transiently binds heme delivered by CcmC and transfers the heme to apo-cytochromes in a process facilitated by CcmF and CcmH.</text>
</comment>
<dbReference type="PANTHER" id="PTHR34128">
    <property type="entry name" value="CYTOCHROME C-TYPE BIOGENESIS PROTEIN CCME HOMOLOG, MITOCHONDRIAL"/>
    <property type="match status" value="1"/>
</dbReference>
<evidence type="ECO:0000256" key="8">
    <source>
        <dbReference type="ARBA" id="ARBA00022968"/>
    </source>
</evidence>
<comment type="caution">
    <text evidence="16">The sequence shown here is derived from an EMBL/GenBank/DDBJ whole genome shotgun (WGS) entry which is preliminary data.</text>
</comment>
<evidence type="ECO:0000256" key="3">
    <source>
        <dbReference type="ARBA" id="ARBA00022519"/>
    </source>
</evidence>
<evidence type="ECO:0000256" key="6">
    <source>
        <dbReference type="ARBA" id="ARBA00022723"/>
    </source>
</evidence>
<dbReference type="Proteomes" id="UP000037600">
    <property type="component" value="Unassembled WGS sequence"/>
</dbReference>
<evidence type="ECO:0000256" key="13">
    <source>
        <dbReference type="HAMAP-Rule" id="MF_01959"/>
    </source>
</evidence>
<keyword evidence="9 13" id="KW-1133">Transmembrane helix</keyword>
<proteinExistence type="inferred from homology"/>
<comment type="similarity">
    <text evidence="13">Belongs to the CcmE/CycJ family.</text>
</comment>
<evidence type="ECO:0000256" key="7">
    <source>
        <dbReference type="ARBA" id="ARBA00022748"/>
    </source>
</evidence>
<dbReference type="GO" id="GO:0017003">
    <property type="term" value="P:protein-heme linkage"/>
    <property type="evidence" value="ECO:0007669"/>
    <property type="project" value="UniProtKB-UniRule"/>
</dbReference>